<name>A0A090QTN9_9GAMM</name>
<sequence length="38" mass="4212">MHTLMAIPPFLLSFYGKPRCVTEPHSTPLLPKNANSMA</sequence>
<dbReference type="STRING" id="754436.JCM19237_3597"/>
<gene>
    <name evidence="1" type="ORF">JCM19237_3597</name>
</gene>
<organism evidence="1 2">
    <name type="scientific">Photobacterium aphoticum</name>
    <dbReference type="NCBI Taxonomy" id="754436"/>
    <lineage>
        <taxon>Bacteria</taxon>
        <taxon>Pseudomonadati</taxon>
        <taxon>Pseudomonadota</taxon>
        <taxon>Gammaproteobacteria</taxon>
        <taxon>Vibrionales</taxon>
        <taxon>Vibrionaceae</taxon>
        <taxon>Photobacterium</taxon>
    </lineage>
</organism>
<proteinExistence type="predicted"/>
<evidence type="ECO:0000313" key="2">
    <source>
        <dbReference type="Proteomes" id="UP000029227"/>
    </source>
</evidence>
<reference evidence="1 2" key="1">
    <citation type="journal article" date="2014" name="Genome Announc.">
        <title>Draft Genome Sequences of Two Vibrionaceae Species, Vibrio ponticus C121 and Photobacterium aphoticum C119, Isolated as Coral Reef Microbiota.</title>
        <authorList>
            <person name="Al-saari N."/>
            <person name="Meirelles P.M."/>
            <person name="Mino S."/>
            <person name="Suda W."/>
            <person name="Oshima K."/>
            <person name="Hattori M."/>
            <person name="Ohkuma M."/>
            <person name="Thompson F.L."/>
            <person name="Gomez-Gil B."/>
            <person name="Sawabe T."/>
            <person name="Sawabe T."/>
        </authorList>
    </citation>
    <scope>NUCLEOTIDE SEQUENCE [LARGE SCALE GENOMIC DNA]</scope>
    <source>
        <strain evidence="1 2">JCM 19237</strain>
    </source>
</reference>
<protein>
    <submittedName>
        <fullName evidence="1">Uncharacterized protein</fullName>
    </submittedName>
</protein>
<dbReference type="Proteomes" id="UP000029227">
    <property type="component" value="Unassembled WGS sequence"/>
</dbReference>
<accession>A0A090QTN9</accession>
<dbReference type="AlphaFoldDB" id="A0A090QTN9"/>
<comment type="caution">
    <text evidence="1">The sequence shown here is derived from an EMBL/GenBank/DDBJ whole genome shotgun (WGS) entry which is preliminary data.</text>
</comment>
<dbReference type="EMBL" id="BBMN01000006">
    <property type="protein sequence ID" value="GAL05214.1"/>
    <property type="molecule type" value="Genomic_DNA"/>
</dbReference>
<evidence type="ECO:0000313" key="1">
    <source>
        <dbReference type="EMBL" id="GAL05214.1"/>
    </source>
</evidence>